<feature type="chain" id="PRO_5022779579" evidence="4">
    <location>
        <begin position="23"/>
        <end position="327"/>
    </location>
</feature>
<dbReference type="SUPFAM" id="SSF53850">
    <property type="entry name" value="Periplasmic binding protein-like II"/>
    <property type="match status" value="1"/>
</dbReference>
<evidence type="ECO:0000256" key="1">
    <source>
        <dbReference type="ARBA" id="ARBA00004418"/>
    </source>
</evidence>
<proteinExistence type="inferred from homology"/>
<dbReference type="Proteomes" id="UP000313231">
    <property type="component" value="Unassembled WGS sequence"/>
</dbReference>
<feature type="domain" description="SsuA/THI5-like" evidence="5">
    <location>
        <begin position="52"/>
        <end position="261"/>
    </location>
</feature>
<evidence type="ECO:0000313" key="6">
    <source>
        <dbReference type="EMBL" id="TNM41180.1"/>
    </source>
</evidence>
<dbReference type="InterPro" id="IPR015168">
    <property type="entry name" value="SsuA/THI5"/>
</dbReference>
<dbReference type="PANTHER" id="PTHR30024:SF47">
    <property type="entry name" value="TAURINE-BINDING PERIPLASMIC PROTEIN"/>
    <property type="match status" value="1"/>
</dbReference>
<evidence type="ECO:0000256" key="4">
    <source>
        <dbReference type="SAM" id="SignalP"/>
    </source>
</evidence>
<evidence type="ECO:0000256" key="2">
    <source>
        <dbReference type="ARBA" id="ARBA00010742"/>
    </source>
</evidence>
<reference evidence="6 7" key="1">
    <citation type="journal article" date="2016" name="Int. J. Syst. Evol. Microbiol.">
        <title>Nocardioides albidus sp. nov., an actinobacterium isolated from garden soil.</title>
        <authorList>
            <person name="Singh H."/>
            <person name="Du J."/>
            <person name="Trinh H."/>
            <person name="Won K."/>
            <person name="Yang J.E."/>
            <person name="Yin C."/>
            <person name="Kook M."/>
            <person name="Yi T.H."/>
        </authorList>
    </citation>
    <scope>NUCLEOTIDE SEQUENCE [LARGE SCALE GENOMIC DNA]</scope>
    <source>
        <strain evidence="6 7">CCTCC AB 2015297</strain>
    </source>
</reference>
<dbReference type="OrthoDB" id="506623at2"/>
<protein>
    <submittedName>
        <fullName evidence="6">ABC transporter substrate-binding protein</fullName>
    </submittedName>
</protein>
<dbReference type="PANTHER" id="PTHR30024">
    <property type="entry name" value="ALIPHATIC SULFONATES-BINDING PROTEIN-RELATED"/>
    <property type="match status" value="1"/>
</dbReference>
<dbReference type="EMBL" id="VDMP01000022">
    <property type="protein sequence ID" value="TNM41180.1"/>
    <property type="molecule type" value="Genomic_DNA"/>
</dbReference>
<organism evidence="6 7">
    <name type="scientific">Nocardioides albidus</name>
    <dbReference type="NCBI Taxonomy" id="1517589"/>
    <lineage>
        <taxon>Bacteria</taxon>
        <taxon>Bacillati</taxon>
        <taxon>Actinomycetota</taxon>
        <taxon>Actinomycetes</taxon>
        <taxon>Propionibacteriales</taxon>
        <taxon>Nocardioidaceae</taxon>
        <taxon>Nocardioides</taxon>
    </lineage>
</organism>
<dbReference type="Gene3D" id="3.40.190.10">
    <property type="entry name" value="Periplasmic binding protein-like II"/>
    <property type="match status" value="2"/>
</dbReference>
<name>A0A5C4VZ38_9ACTN</name>
<feature type="signal peptide" evidence="4">
    <location>
        <begin position="1"/>
        <end position="22"/>
    </location>
</feature>
<comment type="similarity">
    <text evidence="2">Belongs to the bacterial solute-binding protein SsuA/TauA family.</text>
</comment>
<keyword evidence="3 4" id="KW-0732">Signal</keyword>
<evidence type="ECO:0000259" key="5">
    <source>
        <dbReference type="Pfam" id="PF09084"/>
    </source>
</evidence>
<dbReference type="PROSITE" id="PS51257">
    <property type="entry name" value="PROKAR_LIPOPROTEIN"/>
    <property type="match status" value="1"/>
</dbReference>
<dbReference type="AlphaFoldDB" id="A0A5C4VZ38"/>
<dbReference type="GO" id="GO:0042597">
    <property type="term" value="C:periplasmic space"/>
    <property type="evidence" value="ECO:0007669"/>
    <property type="project" value="UniProtKB-SubCell"/>
</dbReference>
<evidence type="ECO:0000256" key="3">
    <source>
        <dbReference type="ARBA" id="ARBA00022729"/>
    </source>
</evidence>
<gene>
    <name evidence="6" type="ORF">FHP29_09265</name>
</gene>
<sequence length="327" mass="33978">MNPFKRALTGAAASVLAVTVLAACGGGSGDGGDGDSRKISLGVFPNSILSLPTAVAMGEDFFGEEGLEVERVDAKTGPELIAGMIGGTTQIAGASTGTAFPAMKEGQDLKILPPFQGETKLVIATEKSGITELADLEGKTLAVPARGGDAETYVVQIMEEKGLDPSKITFLAAGGPPTLAAAMANGKADAAVGTTSSAELLEETGTEIEVLASPHDDTAGDRGEQGLSAFYATTADYYEKNADTVDSFCRAMVHTMEFMADEANKDTVVDYLAEWVGLSPEAAERVYELERDGWFTELEESRWQANAGYAGAPDVGFDHVVTGCGQN</sequence>
<accession>A0A5C4VZ38</accession>
<comment type="subcellular location">
    <subcellularLocation>
        <location evidence="1">Periplasm</location>
    </subcellularLocation>
</comment>
<dbReference type="RefSeq" id="WP_139622575.1">
    <property type="nucleotide sequence ID" value="NZ_VDMP01000022.1"/>
</dbReference>
<dbReference type="Pfam" id="PF09084">
    <property type="entry name" value="NMT1"/>
    <property type="match status" value="1"/>
</dbReference>
<keyword evidence="7" id="KW-1185">Reference proteome</keyword>
<comment type="caution">
    <text evidence="6">The sequence shown here is derived from an EMBL/GenBank/DDBJ whole genome shotgun (WGS) entry which is preliminary data.</text>
</comment>
<evidence type="ECO:0000313" key="7">
    <source>
        <dbReference type="Proteomes" id="UP000313231"/>
    </source>
</evidence>